<feature type="domain" description="HTH crp-type" evidence="5">
    <location>
        <begin position="147"/>
        <end position="220"/>
    </location>
</feature>
<dbReference type="InterPro" id="IPR018490">
    <property type="entry name" value="cNMP-bd_dom_sf"/>
</dbReference>
<proteinExistence type="predicted"/>
<dbReference type="CDD" id="cd00038">
    <property type="entry name" value="CAP_ED"/>
    <property type="match status" value="1"/>
</dbReference>
<protein>
    <submittedName>
        <fullName evidence="6">DNA-binding transcriptional dual regulator Crp</fullName>
    </submittedName>
</protein>
<dbReference type="PANTHER" id="PTHR24567">
    <property type="entry name" value="CRP FAMILY TRANSCRIPTIONAL REGULATORY PROTEIN"/>
    <property type="match status" value="1"/>
</dbReference>
<dbReference type="Gene3D" id="1.10.10.10">
    <property type="entry name" value="Winged helix-like DNA-binding domain superfamily/Winged helix DNA-binding domain"/>
    <property type="match status" value="1"/>
</dbReference>
<dbReference type="Proteomes" id="UP000662873">
    <property type="component" value="Chromosome"/>
</dbReference>
<dbReference type="AlphaFoldDB" id="A0A809S6S9"/>
<dbReference type="InterPro" id="IPR000595">
    <property type="entry name" value="cNMP-bd_dom"/>
</dbReference>
<keyword evidence="1" id="KW-0805">Transcription regulation</keyword>
<organism evidence="6 7">
    <name type="scientific">Candidatus Nitrosymbiomonas proteolyticus</name>
    <dbReference type="NCBI Taxonomy" id="2608984"/>
    <lineage>
        <taxon>Bacteria</taxon>
        <taxon>Bacillati</taxon>
        <taxon>Armatimonadota</taxon>
        <taxon>Armatimonadota incertae sedis</taxon>
        <taxon>Candidatus Nitrosymbiomonas</taxon>
    </lineage>
</organism>
<evidence type="ECO:0000256" key="2">
    <source>
        <dbReference type="ARBA" id="ARBA00023125"/>
    </source>
</evidence>
<dbReference type="SUPFAM" id="SSF46785">
    <property type="entry name" value="Winged helix' DNA-binding domain"/>
    <property type="match status" value="1"/>
</dbReference>
<dbReference type="SMART" id="SM00100">
    <property type="entry name" value="cNMP"/>
    <property type="match status" value="1"/>
</dbReference>
<dbReference type="GO" id="GO:0003677">
    <property type="term" value="F:DNA binding"/>
    <property type="evidence" value="ECO:0007669"/>
    <property type="project" value="UniProtKB-KW"/>
</dbReference>
<dbReference type="GO" id="GO:0003700">
    <property type="term" value="F:DNA-binding transcription factor activity"/>
    <property type="evidence" value="ECO:0007669"/>
    <property type="project" value="TreeGrafter"/>
</dbReference>
<feature type="domain" description="Cyclic nucleotide-binding" evidence="4">
    <location>
        <begin position="14"/>
        <end position="98"/>
    </location>
</feature>
<keyword evidence="3" id="KW-0804">Transcription</keyword>
<dbReference type="Pfam" id="PF13545">
    <property type="entry name" value="HTH_Crp_2"/>
    <property type="match status" value="1"/>
</dbReference>
<reference evidence="6" key="1">
    <citation type="journal article" name="DNA Res.">
        <title>The physiological potential of anammox bacteria as revealed by their core genome structure.</title>
        <authorList>
            <person name="Okubo T."/>
            <person name="Toyoda A."/>
            <person name="Fukuhara K."/>
            <person name="Uchiyama I."/>
            <person name="Harigaya Y."/>
            <person name="Kuroiwa M."/>
            <person name="Suzuki T."/>
            <person name="Murakami Y."/>
            <person name="Suwa Y."/>
            <person name="Takami H."/>
        </authorList>
    </citation>
    <scope>NUCLEOTIDE SEQUENCE</scope>
    <source>
        <strain evidence="6">317325-2</strain>
    </source>
</reference>
<dbReference type="InterPro" id="IPR012318">
    <property type="entry name" value="HTH_CRP"/>
</dbReference>
<evidence type="ECO:0000259" key="4">
    <source>
        <dbReference type="PROSITE" id="PS50042"/>
    </source>
</evidence>
<dbReference type="EMBL" id="AP021858">
    <property type="protein sequence ID" value="BBO24876.1"/>
    <property type="molecule type" value="Genomic_DNA"/>
</dbReference>
<dbReference type="GO" id="GO:0005829">
    <property type="term" value="C:cytosol"/>
    <property type="evidence" value="ECO:0007669"/>
    <property type="project" value="TreeGrafter"/>
</dbReference>
<evidence type="ECO:0000256" key="1">
    <source>
        <dbReference type="ARBA" id="ARBA00023015"/>
    </source>
</evidence>
<evidence type="ECO:0000259" key="5">
    <source>
        <dbReference type="PROSITE" id="PS51063"/>
    </source>
</evidence>
<dbReference type="SUPFAM" id="SSF51206">
    <property type="entry name" value="cAMP-binding domain-like"/>
    <property type="match status" value="1"/>
</dbReference>
<dbReference type="InterPro" id="IPR036390">
    <property type="entry name" value="WH_DNA-bd_sf"/>
</dbReference>
<dbReference type="Gene3D" id="2.60.120.10">
    <property type="entry name" value="Jelly Rolls"/>
    <property type="match status" value="1"/>
</dbReference>
<keyword evidence="2 6" id="KW-0238">DNA-binding</keyword>
<dbReference type="SMART" id="SM00419">
    <property type="entry name" value="HTH_CRP"/>
    <property type="match status" value="1"/>
</dbReference>
<dbReference type="InterPro" id="IPR036388">
    <property type="entry name" value="WH-like_DNA-bd_sf"/>
</dbReference>
<dbReference type="Pfam" id="PF00027">
    <property type="entry name" value="cNMP_binding"/>
    <property type="match status" value="1"/>
</dbReference>
<dbReference type="PANTHER" id="PTHR24567:SF74">
    <property type="entry name" value="HTH-TYPE TRANSCRIPTIONAL REGULATOR ARCR"/>
    <property type="match status" value="1"/>
</dbReference>
<evidence type="ECO:0000256" key="3">
    <source>
        <dbReference type="ARBA" id="ARBA00023163"/>
    </source>
</evidence>
<dbReference type="KEGG" id="npy:NPRO_24710"/>
<dbReference type="PROSITE" id="PS51063">
    <property type="entry name" value="HTH_CRP_2"/>
    <property type="match status" value="1"/>
</dbReference>
<dbReference type="InterPro" id="IPR050397">
    <property type="entry name" value="Env_Response_Regulators"/>
</dbReference>
<sequence>MERSCLWYIRNLNFFPQLTEAQQMDLAASSKMIPSRRGHKLNVATTAGGNAYLIKEGHVRLLRAAEGREVAVDLLGPGDVLGLTPILTEDSDADHAEVLDDVLFCRVPARILRELLEATPGLALHFSKQQGLRRKTIELRLIDIAFCTVKVRIARLLAELAKRFGEDHPKGRKIGLKLTQREIAEMVGSNREAANRATLGLVDAGAIEFEGKNIVIVNSDKLSHEAQWDKPWQNVS</sequence>
<name>A0A809S6S9_9BACT</name>
<dbReference type="PROSITE" id="PS50042">
    <property type="entry name" value="CNMP_BINDING_3"/>
    <property type="match status" value="1"/>
</dbReference>
<dbReference type="InterPro" id="IPR014710">
    <property type="entry name" value="RmlC-like_jellyroll"/>
</dbReference>
<evidence type="ECO:0000313" key="6">
    <source>
        <dbReference type="EMBL" id="BBO24876.1"/>
    </source>
</evidence>
<evidence type="ECO:0000313" key="7">
    <source>
        <dbReference type="Proteomes" id="UP000662873"/>
    </source>
</evidence>
<accession>A0A809S6S9</accession>
<gene>
    <name evidence="6" type="ORF">NPRO_24710</name>
</gene>